<organism evidence="3 4">
    <name type="scientific">Candidatus Glassbacteria bacterium RIFCSPLOWO2_12_FULL_58_11</name>
    <dbReference type="NCBI Taxonomy" id="1817867"/>
    <lineage>
        <taxon>Bacteria</taxon>
        <taxon>Candidatus Glassiibacteriota</taxon>
    </lineage>
</organism>
<feature type="signal peptide" evidence="1">
    <location>
        <begin position="1"/>
        <end position="20"/>
    </location>
</feature>
<name>A0A1F5YMS7_9BACT</name>
<dbReference type="Pfam" id="PF17033">
    <property type="entry name" value="Peptidase_M99"/>
    <property type="match status" value="1"/>
</dbReference>
<feature type="domain" description="D,L-carboxypeptidase peptidase" evidence="2">
    <location>
        <begin position="44"/>
        <end position="259"/>
    </location>
</feature>
<dbReference type="Proteomes" id="UP000179129">
    <property type="component" value="Unassembled WGS sequence"/>
</dbReference>
<dbReference type="EMBL" id="MFIX01000213">
    <property type="protein sequence ID" value="OGG01267.1"/>
    <property type="molecule type" value="Genomic_DNA"/>
</dbReference>
<dbReference type="InterPro" id="IPR053138">
    <property type="entry name" value="N-alpha-Ac-DABA_deacetylase"/>
</dbReference>
<dbReference type="AlphaFoldDB" id="A0A1F5YMS7"/>
<dbReference type="SUPFAM" id="SSF53187">
    <property type="entry name" value="Zn-dependent exopeptidases"/>
    <property type="match status" value="1"/>
</dbReference>
<dbReference type="PANTHER" id="PTHR37326">
    <property type="entry name" value="BLL3975 PROTEIN"/>
    <property type="match status" value="1"/>
</dbReference>
<feature type="chain" id="PRO_5009522527" description="D,L-carboxypeptidase peptidase domain-containing protein" evidence="1">
    <location>
        <begin position="21"/>
        <end position="497"/>
    </location>
</feature>
<dbReference type="Gene3D" id="3.40.630.10">
    <property type="entry name" value="Zn peptidases"/>
    <property type="match status" value="1"/>
</dbReference>
<protein>
    <recommendedName>
        <fullName evidence="2">D,L-carboxypeptidase peptidase domain-containing protein</fullName>
    </recommendedName>
</protein>
<dbReference type="InterPro" id="IPR031489">
    <property type="entry name" value="Peptidase_M99"/>
</dbReference>
<dbReference type="STRING" id="1817867.A3F83_06025"/>
<sequence>MSWAPAVALCLLLTSGIARSETVHKTYFENTDYELHVYEIIGHEPGPTMMIMGGIQGNEPGGYLSADIYADVSLQKGNLLVVPRANFYAILLNQRGPNGDMNRKFDNQPAQDIENRIVEILKELISRSNVLLNLHDGSGFFREEHLDDLHNPMRFGQSIIADADVYIGPTSGKKLHLGDIARKICEEVNRHIPEPEYRFHFNNHNTVSKNTQHPEQRKSATFYSLTQHEIPAFGIESSQEIPSNELKVRQKSMIINTFMAEFGIVPDNPTILIEKPILNHVIVLINGTERVAVKDGETLQLNPGDRIMIEHIDMENYRRGLVADIIGVGGLNDQGKPLNIDFPTRIIIRKDSFKCAAVNIAFSREKVLAGVPRVAELATVMPSLEFLTILVGDKRHEVANGDTLEVRIGDRIEIAEAVIDKPAMGKSLTVNFKGFVGDKLNNTGEDRGYKIPTDSGLMQKYSLEGEGRTYPIIVSCLGKEIGTVIIRLVEPQASAIK</sequence>
<accession>A0A1F5YMS7</accession>
<evidence type="ECO:0000313" key="4">
    <source>
        <dbReference type="Proteomes" id="UP000179129"/>
    </source>
</evidence>
<dbReference type="PANTHER" id="PTHR37326:SF1">
    <property type="entry name" value="BLL3975 PROTEIN"/>
    <property type="match status" value="1"/>
</dbReference>
<evidence type="ECO:0000259" key="2">
    <source>
        <dbReference type="Pfam" id="PF17033"/>
    </source>
</evidence>
<evidence type="ECO:0000313" key="3">
    <source>
        <dbReference type="EMBL" id="OGG01267.1"/>
    </source>
</evidence>
<comment type="caution">
    <text evidence="3">The sequence shown here is derived from an EMBL/GenBank/DDBJ whole genome shotgun (WGS) entry which is preliminary data.</text>
</comment>
<gene>
    <name evidence="3" type="ORF">A3F83_06025</name>
</gene>
<proteinExistence type="predicted"/>
<evidence type="ECO:0000256" key="1">
    <source>
        <dbReference type="SAM" id="SignalP"/>
    </source>
</evidence>
<reference evidence="3 4" key="1">
    <citation type="journal article" date="2016" name="Nat. Commun.">
        <title>Thousands of microbial genomes shed light on interconnected biogeochemical processes in an aquifer system.</title>
        <authorList>
            <person name="Anantharaman K."/>
            <person name="Brown C.T."/>
            <person name="Hug L.A."/>
            <person name="Sharon I."/>
            <person name="Castelle C.J."/>
            <person name="Probst A.J."/>
            <person name="Thomas B.C."/>
            <person name="Singh A."/>
            <person name="Wilkins M.J."/>
            <person name="Karaoz U."/>
            <person name="Brodie E.L."/>
            <person name="Williams K.H."/>
            <person name="Hubbard S.S."/>
            <person name="Banfield J.F."/>
        </authorList>
    </citation>
    <scope>NUCLEOTIDE SEQUENCE [LARGE SCALE GENOMIC DNA]</scope>
</reference>
<keyword evidence="1" id="KW-0732">Signal</keyword>
<dbReference type="CDD" id="cd06243">
    <property type="entry name" value="M14_CP_Csd4-like"/>
    <property type="match status" value="1"/>
</dbReference>